<proteinExistence type="predicted"/>
<accession>A0A447Y0R1</accession>
<dbReference type="PROSITE" id="PS50076">
    <property type="entry name" value="DNAJ_2"/>
    <property type="match status" value="1"/>
</dbReference>
<reference evidence="3 4" key="1">
    <citation type="submission" date="2018-12" db="EMBL/GenBank/DDBJ databases">
        <authorList>
            <consortium name="Pathogen Informatics"/>
        </authorList>
    </citation>
    <scope>NUCLEOTIDE SEQUENCE [LARGE SCALE GENOMIC DNA]</scope>
    <source>
        <strain evidence="3 4">NCTC9702</strain>
    </source>
</reference>
<organism evidence="3 4">
    <name type="scientific">Escherichia coli</name>
    <dbReference type="NCBI Taxonomy" id="562"/>
    <lineage>
        <taxon>Bacteria</taxon>
        <taxon>Pseudomonadati</taxon>
        <taxon>Pseudomonadota</taxon>
        <taxon>Gammaproteobacteria</taxon>
        <taxon>Enterobacterales</taxon>
        <taxon>Enterobacteriaceae</taxon>
        <taxon>Escherichia</taxon>
    </lineage>
</organism>
<dbReference type="Proteomes" id="UP000277930">
    <property type="component" value="Chromosome 1"/>
</dbReference>
<dbReference type="InterPro" id="IPR001623">
    <property type="entry name" value="DnaJ_domain"/>
</dbReference>
<dbReference type="Gene3D" id="1.10.287.110">
    <property type="entry name" value="DnaJ domain"/>
    <property type="match status" value="1"/>
</dbReference>
<protein>
    <submittedName>
        <fullName evidence="3">DnaJ-class chaperone</fullName>
    </submittedName>
</protein>
<dbReference type="EMBL" id="LR134246">
    <property type="protein sequence ID" value="VED36856.1"/>
    <property type="molecule type" value="Genomic_DNA"/>
</dbReference>
<keyword evidence="1" id="KW-0143">Chaperone</keyword>
<evidence type="ECO:0000256" key="1">
    <source>
        <dbReference type="ARBA" id="ARBA00023186"/>
    </source>
</evidence>
<name>A0A447Y0R1_ECOLX</name>
<dbReference type="AlphaFoldDB" id="A0A447Y0R1"/>
<dbReference type="SMART" id="SM00271">
    <property type="entry name" value="DnaJ"/>
    <property type="match status" value="1"/>
</dbReference>
<evidence type="ECO:0000313" key="4">
    <source>
        <dbReference type="Proteomes" id="UP000277930"/>
    </source>
</evidence>
<feature type="domain" description="J" evidence="2">
    <location>
        <begin position="3"/>
        <end position="58"/>
    </location>
</feature>
<gene>
    <name evidence="3" type="primary">djlB_2</name>
    <name evidence="3" type="ORF">NCTC9702_04160</name>
</gene>
<dbReference type="SUPFAM" id="SSF46565">
    <property type="entry name" value="Chaperone J-domain"/>
    <property type="match status" value="1"/>
</dbReference>
<dbReference type="InterPro" id="IPR036869">
    <property type="entry name" value="J_dom_sf"/>
</dbReference>
<sequence length="308" mass="35861">MKTCWQILDISQTTDVDIIRRAYLALLPSFHPETDPQGFKQLRQAYEDALRIAQSPAKSVWQPEEHEVAEHEILLAFRALLASDSERFLPSAWQRFIQQLNYCSMEEIDELRWSLCTIAMNTAHLSFECVVLLAERLRWLQEENTGEIDEEELESFLYAIAKGNVFNFQTILHLPVAVQNDTIDFYQMFARIWSSHPEWLTLYLAQHRAVIIPDDAKLHRNLLRWYSASRLGIPELLDYARSWREAEPDNEDARYYEYAQRVYCGGKPLLYVPGDSARTRFHLYEILSDGKTLCAGAFSGRDGFAQRT</sequence>
<evidence type="ECO:0000313" key="3">
    <source>
        <dbReference type="EMBL" id="VED36856.1"/>
    </source>
</evidence>
<evidence type="ECO:0000259" key="2">
    <source>
        <dbReference type="PROSITE" id="PS50076"/>
    </source>
</evidence>